<keyword evidence="5" id="KW-1185">Reference proteome</keyword>
<keyword evidence="1" id="KW-0812">Transmembrane</keyword>
<dbReference type="Proteomes" id="UP001596915">
    <property type="component" value="Unassembled WGS sequence"/>
</dbReference>
<sequence>MMDMTVLAGAIDDVNQLSQKINDLLVGSVMSLMVVTAVVAAWAKTKSVVSAGVALVGGVALWFAVMNAAVFRDSVGEDIAPDSGTAKSAGTGYSVLRVIEPVPGDLR</sequence>
<evidence type="ECO:0008006" key="6">
    <source>
        <dbReference type="Google" id="ProtNLM"/>
    </source>
</evidence>
<evidence type="ECO:0000313" key="2">
    <source>
        <dbReference type="EMBL" id="MFD0621540.1"/>
    </source>
</evidence>
<dbReference type="EMBL" id="JBHTGL010000001">
    <property type="protein sequence ID" value="MFD0621540.1"/>
    <property type="molecule type" value="Genomic_DNA"/>
</dbReference>
<keyword evidence="1" id="KW-0472">Membrane</keyword>
<reference evidence="2" key="1">
    <citation type="journal article" date="2014" name="Int. J. Syst. Evol. Microbiol.">
        <title>Complete genome of a new Firmicutes species belonging to the dominant human colonic microbiota ('Ruminococcus bicirculans') reveals two chromosomes and a selective capacity to utilize plant glucans.</title>
        <authorList>
            <consortium name="NISC Comparative Sequencing Program"/>
            <person name="Wegmann U."/>
            <person name="Louis P."/>
            <person name="Goesmann A."/>
            <person name="Henrissat B."/>
            <person name="Duncan S.H."/>
            <person name="Flint H.J."/>
        </authorList>
    </citation>
    <scope>NUCLEOTIDE SEQUENCE</scope>
    <source>
        <strain evidence="2">JCM 12607</strain>
    </source>
</reference>
<feature type="transmembrane region" description="Helical" evidence="1">
    <location>
        <begin position="49"/>
        <end position="71"/>
    </location>
</feature>
<name>A0ABW2WNC7_9ACTN</name>
<dbReference type="EMBL" id="JBHTGL010000011">
    <property type="protein sequence ID" value="MFD0629975.1"/>
    <property type="molecule type" value="Genomic_DNA"/>
</dbReference>
<evidence type="ECO:0000313" key="3">
    <source>
        <dbReference type="EMBL" id="MFD0629326.1"/>
    </source>
</evidence>
<comment type="caution">
    <text evidence="2">The sequence shown here is derived from an EMBL/GenBank/DDBJ whole genome shotgun (WGS) entry which is preliminary data.</text>
</comment>
<evidence type="ECO:0000313" key="5">
    <source>
        <dbReference type="Proteomes" id="UP001596915"/>
    </source>
</evidence>
<gene>
    <name evidence="2" type="ORF">ACFQ2K_00675</name>
    <name evidence="3" type="ORF">ACFQ2K_48700</name>
    <name evidence="4" type="ORF">ACFQ2K_52785</name>
</gene>
<feature type="transmembrane region" description="Helical" evidence="1">
    <location>
        <begin position="21"/>
        <end position="43"/>
    </location>
</feature>
<accession>A0ABW2WNC7</accession>
<protein>
    <recommendedName>
        <fullName evidence="6">Integral membrane protein</fullName>
    </recommendedName>
</protein>
<evidence type="ECO:0000256" key="1">
    <source>
        <dbReference type="SAM" id="Phobius"/>
    </source>
</evidence>
<keyword evidence="1" id="KW-1133">Transmembrane helix</keyword>
<reference evidence="5" key="2">
    <citation type="journal article" date="2019" name="Int. J. Syst. Evol. Microbiol.">
        <title>The Global Catalogue of Microorganisms (GCM) 10K type strain sequencing project: providing services to taxonomists for standard genome sequencing and annotation.</title>
        <authorList>
            <consortium name="The Broad Institute Genomics Platform"/>
            <consortium name="The Broad Institute Genome Sequencing Center for Infectious Disease"/>
            <person name="Wu L."/>
            <person name="Ma J."/>
        </authorList>
    </citation>
    <scope>NUCLEOTIDE SEQUENCE [LARGE SCALE GENOMIC DNA]</scope>
    <source>
        <strain evidence="5">JCM 12607</strain>
    </source>
</reference>
<dbReference type="EMBL" id="JBHTGL010000008">
    <property type="protein sequence ID" value="MFD0629326.1"/>
    <property type="molecule type" value="Genomic_DNA"/>
</dbReference>
<reference evidence="2" key="3">
    <citation type="submission" date="2024-09" db="EMBL/GenBank/DDBJ databases">
        <authorList>
            <person name="Sun Q."/>
            <person name="Mori K."/>
        </authorList>
    </citation>
    <scope>NUCLEOTIDE SEQUENCE</scope>
    <source>
        <strain evidence="2">JCM 12607</strain>
    </source>
</reference>
<proteinExistence type="predicted"/>
<evidence type="ECO:0000313" key="4">
    <source>
        <dbReference type="EMBL" id="MFD0629975.1"/>
    </source>
</evidence>
<organism evidence="2 5">
    <name type="scientific">Streptomyces sanglieri</name>
    <dbReference type="NCBI Taxonomy" id="193460"/>
    <lineage>
        <taxon>Bacteria</taxon>
        <taxon>Bacillati</taxon>
        <taxon>Actinomycetota</taxon>
        <taxon>Actinomycetes</taxon>
        <taxon>Kitasatosporales</taxon>
        <taxon>Streptomycetaceae</taxon>
        <taxon>Streptomyces</taxon>
    </lineage>
</organism>